<reference evidence="2 3" key="1">
    <citation type="submission" date="2019-05" db="EMBL/GenBank/DDBJ databases">
        <title>Dyadobacter AR-3-8 sp. nov., isolated from arctic soil.</title>
        <authorList>
            <person name="Chaudhary D.K."/>
        </authorList>
    </citation>
    <scope>NUCLEOTIDE SEQUENCE [LARGE SCALE GENOMIC DNA]</scope>
    <source>
        <strain evidence="2 3">AR-3-8</strain>
    </source>
</reference>
<feature type="transmembrane region" description="Helical" evidence="1">
    <location>
        <begin position="218"/>
        <end position="240"/>
    </location>
</feature>
<proteinExistence type="predicted"/>
<name>A0A4U6D633_9BACT</name>
<feature type="transmembrane region" description="Helical" evidence="1">
    <location>
        <begin position="252"/>
        <end position="270"/>
    </location>
</feature>
<organism evidence="2 3">
    <name type="scientific">Dyadobacter frigoris</name>
    <dbReference type="NCBI Taxonomy" id="2576211"/>
    <lineage>
        <taxon>Bacteria</taxon>
        <taxon>Pseudomonadati</taxon>
        <taxon>Bacteroidota</taxon>
        <taxon>Cytophagia</taxon>
        <taxon>Cytophagales</taxon>
        <taxon>Spirosomataceae</taxon>
        <taxon>Dyadobacter</taxon>
    </lineage>
</organism>
<dbReference type="EMBL" id="SZVO01000005">
    <property type="protein sequence ID" value="TKT92156.1"/>
    <property type="molecule type" value="Genomic_DNA"/>
</dbReference>
<feature type="transmembrane region" description="Helical" evidence="1">
    <location>
        <begin position="282"/>
        <end position="305"/>
    </location>
</feature>
<keyword evidence="1" id="KW-1133">Transmembrane helix</keyword>
<feature type="transmembrane region" description="Helical" evidence="1">
    <location>
        <begin position="130"/>
        <end position="147"/>
    </location>
</feature>
<feature type="transmembrane region" description="Helical" evidence="1">
    <location>
        <begin position="83"/>
        <end position="100"/>
    </location>
</feature>
<accession>A0A4U6D633</accession>
<protein>
    <submittedName>
        <fullName evidence="2">Uncharacterized protein</fullName>
    </submittedName>
</protein>
<feature type="transmembrane region" description="Helical" evidence="1">
    <location>
        <begin position="376"/>
        <end position="399"/>
    </location>
</feature>
<keyword evidence="1" id="KW-0812">Transmembrane</keyword>
<keyword evidence="3" id="KW-1185">Reference proteome</keyword>
<sequence length="591" mass="68959">MVLALLFGLTFLSKSLQKFRDFLGLGLIIVPVGYFYIILSAHVINVPYEDDYNLLETIYNLKNGSGFTNTAKILFEQVNQHRFAFERIVMLIMVFFTGTVDIKLQVMLGNLFMLGILYLFFLTFKKEKVSWYYFIPVPYILFNLVYFENAIWGIAAIQNTPLLFFAMLTVYFIGKPDKRSWIFAVLAAIVTMFISGSGMLTWIIGGVILLFQKRYKLLAQWIGIAIVFILFYFLFDYQFVSTGHGKVWEHPIFNLIFIFGFWGNALYLDIPHPLTPVFYKDMVLCVFLGMGIFAVFLGWITRMFLNKNMPWTNWFLLGAFMFLMGTGAMFIVSRPSGNFLMYGGNIFSRRYMIFGVVLLAIAYVGLILIVKNYKNISLSVFVLSLVGCLALNFVSYFYSIRSVREQHEKLSLDAYYWKNYNTLLSVGFNYGDKPFWNHPTKMKNLINNLEKQGLLHLYETDKLPPANRLIQETEKVDEYAPKLNIQLSIRNNDDNMPIRYIKFETKKRMHPKPAYFVLVSDQYTNLLPAIPVPNSLSDFLKKRTYYGEKYSYSFYKRKVPKGKFDIWILSGGEKDSGKWESRYTREKIFIF</sequence>
<evidence type="ECO:0000313" key="2">
    <source>
        <dbReference type="EMBL" id="TKT92156.1"/>
    </source>
</evidence>
<gene>
    <name evidence="2" type="ORF">FDK13_11990</name>
</gene>
<feature type="transmembrane region" description="Helical" evidence="1">
    <location>
        <begin position="154"/>
        <end position="174"/>
    </location>
</feature>
<evidence type="ECO:0000313" key="3">
    <source>
        <dbReference type="Proteomes" id="UP000304900"/>
    </source>
</evidence>
<dbReference type="AlphaFoldDB" id="A0A4U6D633"/>
<comment type="caution">
    <text evidence="2">The sequence shown here is derived from an EMBL/GenBank/DDBJ whole genome shotgun (WGS) entry which is preliminary data.</text>
</comment>
<feature type="transmembrane region" description="Helical" evidence="1">
    <location>
        <begin position="311"/>
        <end position="331"/>
    </location>
</feature>
<dbReference type="Proteomes" id="UP000304900">
    <property type="component" value="Unassembled WGS sequence"/>
</dbReference>
<evidence type="ECO:0000256" key="1">
    <source>
        <dbReference type="SAM" id="Phobius"/>
    </source>
</evidence>
<keyword evidence="1" id="KW-0472">Membrane</keyword>
<feature type="transmembrane region" description="Helical" evidence="1">
    <location>
        <begin position="351"/>
        <end position="370"/>
    </location>
</feature>
<feature type="transmembrane region" description="Helical" evidence="1">
    <location>
        <begin position="107"/>
        <end position="124"/>
    </location>
</feature>
<feature type="transmembrane region" description="Helical" evidence="1">
    <location>
        <begin position="180"/>
        <end position="211"/>
    </location>
</feature>
<feature type="transmembrane region" description="Helical" evidence="1">
    <location>
        <begin position="22"/>
        <end position="44"/>
    </location>
</feature>
<dbReference type="OrthoDB" id="936260at2"/>